<feature type="region of interest" description="Disordered" evidence="6">
    <location>
        <begin position="490"/>
        <end position="524"/>
    </location>
</feature>
<keyword evidence="9" id="KW-1185">Reference proteome</keyword>
<organism evidence="8 9">
    <name type="scientific">Stylosanthes scabra</name>
    <dbReference type="NCBI Taxonomy" id="79078"/>
    <lineage>
        <taxon>Eukaryota</taxon>
        <taxon>Viridiplantae</taxon>
        <taxon>Streptophyta</taxon>
        <taxon>Embryophyta</taxon>
        <taxon>Tracheophyta</taxon>
        <taxon>Spermatophyta</taxon>
        <taxon>Magnoliopsida</taxon>
        <taxon>eudicotyledons</taxon>
        <taxon>Gunneridae</taxon>
        <taxon>Pentapetalae</taxon>
        <taxon>rosids</taxon>
        <taxon>fabids</taxon>
        <taxon>Fabales</taxon>
        <taxon>Fabaceae</taxon>
        <taxon>Papilionoideae</taxon>
        <taxon>50 kb inversion clade</taxon>
        <taxon>dalbergioids sensu lato</taxon>
        <taxon>Dalbergieae</taxon>
        <taxon>Pterocarpus clade</taxon>
        <taxon>Stylosanthes</taxon>
    </lineage>
</organism>
<evidence type="ECO:0000256" key="3">
    <source>
        <dbReference type="ARBA" id="ARBA00022771"/>
    </source>
</evidence>
<feature type="domain" description="C2H2-type" evidence="7">
    <location>
        <begin position="620"/>
        <end position="649"/>
    </location>
</feature>
<keyword evidence="2" id="KW-0677">Repeat</keyword>
<feature type="compositionally biased region" description="Basic and acidic residues" evidence="6">
    <location>
        <begin position="555"/>
        <end position="579"/>
    </location>
</feature>
<keyword evidence="1" id="KW-0479">Metal-binding</keyword>
<protein>
    <recommendedName>
        <fullName evidence="7">C2H2-type domain-containing protein</fullName>
    </recommendedName>
</protein>
<sequence length="711" mass="79608">MLQCKGGANVLIICHSDYEKIKAHARAVAEETHIAFDYDEVPLETASPENLALIDLAIDGEEYDECEDWTSNLGINLRHCVKARNKSPSKQAIWTLALGMLFSDKGPGSQFIAINWQSRRARSKRLHHLAQMKRKPSIAIQKRKDDELEGRVDDYIPKKKLIQYSRRKFKSKQNSYSGASIVHELQGKSKILSAGPSGDHYNCGSKRKLDADNFRSDCALSNVSASIAVSPVVHEIQGTELPNSMSLNTDTSQISNSSPGHCLVNENVEAEIENHTMQELAIDGENDASLNQSKIHRGTSNLDMSGKEELECQDKKYSSSLVTLTDRNVDVDRKCDSLALDEELHRENLSACKSNNGEATSSSVSLATQPTLASKDDALNESVSESAKQGKVQDKNTIHEEPVSGNVARGKIRSEAISELRCSVVAVETCPKEDASIQSVSEEENELKIQSNNGIEEEHNSYPKISLKDCAISIQKCSKVDKDTCIGDINGSEDKLSQDIMKEQESRELSNPVPRSNARKKRKTELDHITENQFNCNNYIRSPCEGLRPRATKIAPDKIVGEAGQDDKENPKARRDQKPFEVPAAHKKKKDDVEKPHRCDLDGCSMSFMTKGELQLHKRNLCPHKGCGKKFSSHKYALLHQRVHEDKRPLKCPWKGCTMSFKWAWARTEHIRVHTGEKPYKCKVEGCGLSFRFVSDFSRHRRKTGHYVKSD</sequence>
<dbReference type="PROSITE" id="PS50157">
    <property type="entry name" value="ZINC_FINGER_C2H2_2"/>
    <property type="match status" value="3"/>
</dbReference>
<dbReference type="EMBL" id="JASCZI010091342">
    <property type="protein sequence ID" value="MED6150010.1"/>
    <property type="molecule type" value="Genomic_DNA"/>
</dbReference>
<evidence type="ECO:0000256" key="5">
    <source>
        <dbReference type="PROSITE-ProRule" id="PRU00042"/>
    </source>
</evidence>
<evidence type="ECO:0000259" key="7">
    <source>
        <dbReference type="PROSITE" id="PS50157"/>
    </source>
</evidence>
<evidence type="ECO:0000256" key="1">
    <source>
        <dbReference type="ARBA" id="ARBA00022723"/>
    </source>
</evidence>
<proteinExistence type="predicted"/>
<dbReference type="SMART" id="SM00355">
    <property type="entry name" value="ZnF_C2H2"/>
    <property type="match status" value="4"/>
</dbReference>
<evidence type="ECO:0000256" key="6">
    <source>
        <dbReference type="SAM" id="MobiDB-lite"/>
    </source>
</evidence>
<feature type="compositionally biased region" description="Basic and acidic residues" evidence="6">
    <location>
        <begin position="492"/>
        <end position="508"/>
    </location>
</feature>
<keyword evidence="3 5" id="KW-0863">Zinc-finger</keyword>
<dbReference type="PANTHER" id="PTHR19818:SF139">
    <property type="entry name" value="PAIR-RULE PROTEIN ODD-PAIRED"/>
    <property type="match status" value="1"/>
</dbReference>
<evidence type="ECO:0000313" key="8">
    <source>
        <dbReference type="EMBL" id="MED6150010.1"/>
    </source>
</evidence>
<dbReference type="InterPro" id="IPR050329">
    <property type="entry name" value="GLI_C2H2-zinc-finger"/>
</dbReference>
<evidence type="ECO:0000313" key="9">
    <source>
        <dbReference type="Proteomes" id="UP001341840"/>
    </source>
</evidence>
<dbReference type="PANTHER" id="PTHR19818">
    <property type="entry name" value="ZINC FINGER PROTEIN ZIC AND GLI"/>
    <property type="match status" value="1"/>
</dbReference>
<comment type="caution">
    <text evidence="8">The sequence shown here is derived from an EMBL/GenBank/DDBJ whole genome shotgun (WGS) entry which is preliminary data.</text>
</comment>
<accession>A0ABU6TNJ1</accession>
<keyword evidence="4" id="KW-0862">Zinc</keyword>
<dbReference type="Proteomes" id="UP001341840">
    <property type="component" value="Unassembled WGS sequence"/>
</dbReference>
<evidence type="ECO:0000256" key="4">
    <source>
        <dbReference type="ARBA" id="ARBA00022833"/>
    </source>
</evidence>
<feature type="region of interest" description="Disordered" evidence="6">
    <location>
        <begin position="555"/>
        <end position="596"/>
    </location>
</feature>
<reference evidence="8 9" key="1">
    <citation type="journal article" date="2023" name="Plants (Basel)">
        <title>Bridging the Gap: Combining Genomics and Transcriptomics Approaches to Understand Stylosanthes scabra, an Orphan Legume from the Brazilian Caatinga.</title>
        <authorList>
            <person name="Ferreira-Neto J.R.C."/>
            <person name="da Silva M.D."/>
            <person name="Binneck E."/>
            <person name="de Melo N.F."/>
            <person name="da Silva R.H."/>
            <person name="de Melo A.L.T.M."/>
            <person name="Pandolfi V."/>
            <person name="Bustamante F.O."/>
            <person name="Brasileiro-Vidal A.C."/>
            <person name="Benko-Iseppon A.M."/>
        </authorList>
    </citation>
    <scope>NUCLEOTIDE SEQUENCE [LARGE SCALE GENOMIC DNA]</scope>
    <source>
        <tissue evidence="8">Leaves</tissue>
    </source>
</reference>
<name>A0ABU6TNJ1_9FABA</name>
<evidence type="ECO:0000256" key="2">
    <source>
        <dbReference type="ARBA" id="ARBA00022737"/>
    </source>
</evidence>
<dbReference type="PROSITE" id="PS00028">
    <property type="entry name" value="ZINC_FINGER_C2H2_1"/>
    <property type="match status" value="3"/>
</dbReference>
<gene>
    <name evidence="8" type="ORF">PIB30_118859</name>
</gene>
<feature type="domain" description="C2H2-type" evidence="7">
    <location>
        <begin position="650"/>
        <end position="679"/>
    </location>
</feature>
<feature type="domain" description="C2H2-type" evidence="7">
    <location>
        <begin position="680"/>
        <end position="711"/>
    </location>
</feature>
<dbReference type="Gene3D" id="3.30.160.60">
    <property type="entry name" value="Classic Zinc Finger"/>
    <property type="match status" value="3"/>
</dbReference>
<dbReference type="InterPro" id="IPR013087">
    <property type="entry name" value="Znf_C2H2_type"/>
</dbReference>
<dbReference type="SUPFAM" id="SSF57667">
    <property type="entry name" value="beta-beta-alpha zinc fingers"/>
    <property type="match status" value="2"/>
</dbReference>
<dbReference type="InterPro" id="IPR036236">
    <property type="entry name" value="Znf_C2H2_sf"/>
</dbReference>